<dbReference type="InterPro" id="IPR051792">
    <property type="entry name" value="GGT_bact"/>
</dbReference>
<evidence type="ECO:0000256" key="1">
    <source>
        <dbReference type="ARBA" id="ARBA00009381"/>
    </source>
</evidence>
<keyword evidence="7" id="KW-0012">Acyltransferase</keyword>
<dbReference type="PRINTS" id="PR01210">
    <property type="entry name" value="GGTRANSPTASE"/>
</dbReference>
<dbReference type="InterPro" id="IPR043138">
    <property type="entry name" value="GGT_lsub"/>
</dbReference>
<keyword evidence="6" id="KW-0732">Signal</keyword>
<keyword evidence="4" id="KW-0865">Zymogen</keyword>
<dbReference type="InterPro" id="IPR043137">
    <property type="entry name" value="GGT_ssub_C"/>
</dbReference>
<dbReference type="RefSeq" id="WP_278158193.1">
    <property type="nucleotide sequence ID" value="NZ_CP121252.1"/>
</dbReference>
<dbReference type="PANTHER" id="PTHR43199">
    <property type="entry name" value="GLUTATHIONE HYDROLASE"/>
    <property type="match status" value="1"/>
</dbReference>
<evidence type="ECO:0000313" key="8">
    <source>
        <dbReference type="Proteomes" id="UP001219037"/>
    </source>
</evidence>
<comment type="similarity">
    <text evidence="1">Belongs to the gamma-glutamyltransferase family.</text>
</comment>
<feature type="region of interest" description="Disordered" evidence="5">
    <location>
        <begin position="26"/>
        <end position="65"/>
    </location>
</feature>
<proteinExistence type="inferred from homology"/>
<dbReference type="Gene3D" id="3.60.20.40">
    <property type="match status" value="1"/>
</dbReference>
<dbReference type="PROSITE" id="PS51257">
    <property type="entry name" value="PROKAR_LIPOPROTEIN"/>
    <property type="match status" value="1"/>
</dbReference>
<gene>
    <name evidence="7" type="ORF">P8192_02360</name>
</gene>
<dbReference type="Proteomes" id="UP001219037">
    <property type="component" value="Chromosome"/>
</dbReference>
<evidence type="ECO:0000256" key="5">
    <source>
        <dbReference type="SAM" id="MobiDB-lite"/>
    </source>
</evidence>
<evidence type="ECO:0000313" key="7">
    <source>
        <dbReference type="EMBL" id="WFP16988.1"/>
    </source>
</evidence>
<dbReference type="PANTHER" id="PTHR43199:SF1">
    <property type="entry name" value="GLUTATHIONE HYDROLASE PROENZYME"/>
    <property type="match status" value="1"/>
</dbReference>
<evidence type="ECO:0000256" key="6">
    <source>
        <dbReference type="SAM" id="SignalP"/>
    </source>
</evidence>
<evidence type="ECO:0000256" key="4">
    <source>
        <dbReference type="ARBA" id="ARBA00023145"/>
    </source>
</evidence>
<dbReference type="EC" id="2.3.2.2" evidence="7"/>
<name>A0ABY8H756_9MICC</name>
<dbReference type="EMBL" id="CP121252">
    <property type="protein sequence ID" value="WFP16988.1"/>
    <property type="molecule type" value="Genomic_DNA"/>
</dbReference>
<feature type="signal peptide" evidence="6">
    <location>
        <begin position="1"/>
        <end position="25"/>
    </location>
</feature>
<keyword evidence="3" id="KW-0378">Hydrolase</keyword>
<protein>
    <submittedName>
        <fullName evidence="7">Gamma-glutamyltransferase</fullName>
        <ecNumber evidence="7">2.3.2.2</ecNumber>
    </submittedName>
</protein>
<dbReference type="GO" id="GO:0103068">
    <property type="term" value="F:leukotriene C4 gamma-glutamyl transferase activity"/>
    <property type="evidence" value="ECO:0007669"/>
    <property type="project" value="UniProtKB-EC"/>
</dbReference>
<feature type="compositionally biased region" description="Low complexity" evidence="5">
    <location>
        <begin position="36"/>
        <end position="65"/>
    </location>
</feature>
<sequence>MSFATRTGPAWLTLAGLALVATACAPTEPEPRPSETTDAAASGTAAPSPTDTPTTASPDASPEAASVLNQEGVAAAHPDAVAAGITVLESGGNAVDAAIAAAFAIGVVEPYASGVGGGGAALIAGPEHDPEAWDYREVVAENGEIPASGTGVPGMVAGMAALHEEHGSLEWSDLITPAQQLAAEGSTVTELLAQRLRSDFGPASIQGLDAFHDDAGQPLAQGDTLIQPELAQTLSTLAEQGAESFYTGELAEQLTHVDGLDAATLENYEPERTTPVSGTVGEYEVLSAAPPLPGAAVIQQLQVSEGLDAASAQPGSADYIDALSRAWLVADASVSEHFGDPDFVDVPVDELVDAEANQSLAQNASLRTSSTSSEERDPVEPGNTTHLTVVDDTGMMVSMTNTLTSFWGGSASENVGGFFLNDQLSRFNAIDTPNNQPEPGRKSVSWSAPSMLLDAENRPVLGIGTPGGRQIPNILTAVLVPWALQGASLEEAVAGPRHSLQNGVLALETEPSSEVADLIRNNGWDTQVTTRADAVFGSVQALEIDYDAGEVIGARDTRRDADVTIIEAD</sequence>
<reference evidence="7 8" key="1">
    <citation type="submission" date="2023-04" db="EMBL/GenBank/DDBJ databases">
        <title>Funneling lignin-derived compounds into biodiesel using alkali-halophilic Citricoccus sp. P2.</title>
        <authorList>
            <person name="Luo C.-B."/>
        </authorList>
    </citation>
    <scope>NUCLEOTIDE SEQUENCE [LARGE SCALE GENOMIC DNA]</scope>
    <source>
        <strain evidence="7 8">P2</strain>
    </source>
</reference>
<dbReference type="Pfam" id="PF01019">
    <property type="entry name" value="G_glu_transpept"/>
    <property type="match status" value="1"/>
</dbReference>
<accession>A0ABY8H756</accession>
<keyword evidence="2 7" id="KW-0808">Transferase</keyword>
<keyword evidence="8" id="KW-1185">Reference proteome</keyword>
<dbReference type="InterPro" id="IPR029055">
    <property type="entry name" value="Ntn_hydrolases_N"/>
</dbReference>
<organism evidence="7 8">
    <name type="scientific">Citricoccus muralis</name>
    <dbReference type="NCBI Taxonomy" id="169134"/>
    <lineage>
        <taxon>Bacteria</taxon>
        <taxon>Bacillati</taxon>
        <taxon>Actinomycetota</taxon>
        <taxon>Actinomycetes</taxon>
        <taxon>Micrococcales</taxon>
        <taxon>Micrococcaceae</taxon>
        <taxon>Citricoccus</taxon>
    </lineage>
</organism>
<evidence type="ECO:0000256" key="3">
    <source>
        <dbReference type="ARBA" id="ARBA00022801"/>
    </source>
</evidence>
<feature type="region of interest" description="Disordered" evidence="5">
    <location>
        <begin position="359"/>
        <end position="385"/>
    </location>
</feature>
<dbReference type="SUPFAM" id="SSF56235">
    <property type="entry name" value="N-terminal nucleophile aminohydrolases (Ntn hydrolases)"/>
    <property type="match status" value="1"/>
</dbReference>
<dbReference type="Gene3D" id="1.10.246.130">
    <property type="match status" value="1"/>
</dbReference>
<feature type="chain" id="PRO_5045819380" evidence="6">
    <location>
        <begin position="26"/>
        <end position="569"/>
    </location>
</feature>
<evidence type="ECO:0000256" key="2">
    <source>
        <dbReference type="ARBA" id="ARBA00022679"/>
    </source>
</evidence>